<comment type="similarity">
    <text evidence="6">Belongs to the ABC-4 integral membrane protein family.</text>
</comment>
<evidence type="ECO:0000313" key="10">
    <source>
        <dbReference type="EMBL" id="PDO09632.1"/>
    </source>
</evidence>
<evidence type="ECO:0000313" key="11">
    <source>
        <dbReference type="Proteomes" id="UP000243688"/>
    </source>
</evidence>
<evidence type="ECO:0000256" key="4">
    <source>
        <dbReference type="ARBA" id="ARBA00022989"/>
    </source>
</evidence>
<dbReference type="Pfam" id="PF12704">
    <property type="entry name" value="MacB_PCD"/>
    <property type="match status" value="1"/>
</dbReference>
<feature type="transmembrane region" description="Helical" evidence="7">
    <location>
        <begin position="365"/>
        <end position="385"/>
    </location>
</feature>
<gene>
    <name evidence="10" type="ORF">BLM47_11615</name>
</gene>
<evidence type="ECO:0000256" key="7">
    <source>
        <dbReference type="SAM" id="Phobius"/>
    </source>
</evidence>
<dbReference type="PANTHER" id="PTHR30572">
    <property type="entry name" value="MEMBRANE COMPONENT OF TRANSPORTER-RELATED"/>
    <property type="match status" value="1"/>
</dbReference>
<dbReference type="InterPro" id="IPR003838">
    <property type="entry name" value="ABC3_permease_C"/>
</dbReference>
<evidence type="ECO:0000259" key="8">
    <source>
        <dbReference type="Pfam" id="PF02687"/>
    </source>
</evidence>
<evidence type="ECO:0000256" key="5">
    <source>
        <dbReference type="ARBA" id="ARBA00023136"/>
    </source>
</evidence>
<proteinExistence type="inferred from homology"/>
<feature type="transmembrane region" description="Helical" evidence="7">
    <location>
        <begin position="279"/>
        <end position="301"/>
    </location>
</feature>
<evidence type="ECO:0000256" key="1">
    <source>
        <dbReference type="ARBA" id="ARBA00004651"/>
    </source>
</evidence>
<keyword evidence="2" id="KW-1003">Cell membrane</keyword>
<name>A0A2A6DY66_9BACL</name>
<dbReference type="GO" id="GO:0005886">
    <property type="term" value="C:plasma membrane"/>
    <property type="evidence" value="ECO:0007669"/>
    <property type="project" value="UniProtKB-SubCell"/>
</dbReference>
<feature type="transmembrane region" description="Helical" evidence="7">
    <location>
        <begin position="322"/>
        <end position="353"/>
    </location>
</feature>
<evidence type="ECO:0000256" key="3">
    <source>
        <dbReference type="ARBA" id="ARBA00022692"/>
    </source>
</evidence>
<comment type="caution">
    <text evidence="10">The sequence shown here is derived from an EMBL/GenBank/DDBJ whole genome shotgun (WGS) entry which is preliminary data.</text>
</comment>
<dbReference type="GO" id="GO:0022857">
    <property type="term" value="F:transmembrane transporter activity"/>
    <property type="evidence" value="ECO:0007669"/>
    <property type="project" value="TreeGrafter"/>
</dbReference>
<dbReference type="EMBL" id="MOXJ01000033">
    <property type="protein sequence ID" value="PDO09632.1"/>
    <property type="molecule type" value="Genomic_DNA"/>
</dbReference>
<organism evidence="10 11">
    <name type="scientific">Candidatus Reconcilbacillus cellulovorans</name>
    <dbReference type="NCBI Taxonomy" id="1906605"/>
    <lineage>
        <taxon>Bacteria</taxon>
        <taxon>Bacillati</taxon>
        <taxon>Bacillota</taxon>
        <taxon>Bacilli</taxon>
        <taxon>Bacillales</taxon>
        <taxon>Paenibacillaceae</taxon>
        <taxon>Candidatus Reconcilbacillus</taxon>
    </lineage>
</organism>
<dbReference type="InterPro" id="IPR025857">
    <property type="entry name" value="MacB_PCD"/>
</dbReference>
<dbReference type="Proteomes" id="UP000243688">
    <property type="component" value="Unassembled WGS sequence"/>
</dbReference>
<keyword evidence="5 7" id="KW-0472">Membrane</keyword>
<evidence type="ECO:0000256" key="6">
    <source>
        <dbReference type="ARBA" id="ARBA00038076"/>
    </source>
</evidence>
<dbReference type="Pfam" id="PF02687">
    <property type="entry name" value="FtsX"/>
    <property type="match status" value="1"/>
</dbReference>
<sequence>MPIWESVLVALDNIRAHKLRSFLTIIGVVIGVAAVITVVNIGQAGKTFIAGELERYADGVFIVMPNPSAASSGSIVPEIDVVDLERLRRLSGVRAAAGFRSFSAETRIGKESVRFNVTGTSAELARLQSMAMEAGRFFTASEERAGQQVLVVESDFAERLSGTSAAAIGRRLTLGGKSYRIVGVYRSDRALFSVGEKKVFAAYAPLSAVPKLEGESVLRLESVLLQASSADEEFLKKTAETVRKELAKRHRTEENQYFTQTTKEAERQVNTVFGTLQTIIGSIAGISLAVGGIGVTNIMLVSVTERTREIGIRKAIGASPGVIMTMFLIEAIVLCLIGGILGMGIGLFGAFVFSHFTGWPFSISWWPILLSVGFSTGVGVFFGLYPANKASRLQPIESLRYE</sequence>
<dbReference type="InterPro" id="IPR050250">
    <property type="entry name" value="Macrolide_Exporter_MacB"/>
</dbReference>
<evidence type="ECO:0000259" key="9">
    <source>
        <dbReference type="Pfam" id="PF12704"/>
    </source>
</evidence>
<feature type="transmembrane region" description="Helical" evidence="7">
    <location>
        <begin position="21"/>
        <end position="42"/>
    </location>
</feature>
<dbReference type="PANTHER" id="PTHR30572:SF4">
    <property type="entry name" value="ABC TRANSPORTER PERMEASE YTRF"/>
    <property type="match status" value="1"/>
</dbReference>
<feature type="domain" description="MacB-like periplasmic core" evidence="9">
    <location>
        <begin position="21"/>
        <end position="229"/>
    </location>
</feature>
<feature type="domain" description="ABC3 transporter permease C-terminal" evidence="8">
    <location>
        <begin position="282"/>
        <end position="395"/>
    </location>
</feature>
<dbReference type="AlphaFoldDB" id="A0A2A6DY66"/>
<keyword evidence="3 7" id="KW-0812">Transmembrane</keyword>
<keyword evidence="4 7" id="KW-1133">Transmembrane helix</keyword>
<evidence type="ECO:0000256" key="2">
    <source>
        <dbReference type="ARBA" id="ARBA00022475"/>
    </source>
</evidence>
<protein>
    <submittedName>
        <fullName evidence="10">ABC transporter</fullName>
    </submittedName>
</protein>
<reference evidence="10 11" key="1">
    <citation type="submission" date="2016-12" db="EMBL/GenBank/DDBJ databases">
        <title>Candidatus Reconcilibacillus cellulovorans genome.</title>
        <authorList>
            <person name="Kolinko S."/>
            <person name="Wu Y.-W."/>
            <person name="Tachea F."/>
            <person name="Denzel E."/>
            <person name="Hiras J."/>
            <person name="Baecker N."/>
            <person name="Chan L.J."/>
            <person name="Eichorst S.A."/>
            <person name="Frey D."/>
            <person name="Adams P.D."/>
            <person name="Pray T."/>
            <person name="Tanjore D."/>
            <person name="Petzold C.J."/>
            <person name="Gladden J.M."/>
            <person name="Simmons B.A."/>
            <person name="Singer S.W."/>
        </authorList>
    </citation>
    <scope>NUCLEOTIDE SEQUENCE [LARGE SCALE GENOMIC DNA]</scope>
    <source>
        <strain evidence="10">JTherm</strain>
    </source>
</reference>
<accession>A0A2A6DY66</accession>
<comment type="subcellular location">
    <subcellularLocation>
        <location evidence="1">Cell membrane</location>
        <topology evidence="1">Multi-pass membrane protein</topology>
    </subcellularLocation>
</comment>